<dbReference type="EMBL" id="CP007551">
    <property type="protein sequence ID" value="AHZ22461.1"/>
    <property type="molecule type" value="Genomic_DNA"/>
</dbReference>
<dbReference type="STRING" id="523841.HFX_0396"/>
<comment type="similarity">
    <text evidence="1 2">Belongs to the UPF0146 family.</text>
</comment>
<dbReference type="EMBL" id="CP001868">
    <property type="protein sequence ID" value="AFK18132.2"/>
    <property type="molecule type" value="Genomic_DNA"/>
</dbReference>
<dbReference type="AlphaFoldDB" id="I3R1M2"/>
<evidence type="ECO:0000313" key="4">
    <source>
        <dbReference type="EMBL" id="AFK18132.2"/>
    </source>
</evidence>
<accession>I3R1M2</accession>
<gene>
    <name evidence="4" type="ordered locus">HFX_0396</name>
    <name evidence="5" type="ORF">BM92_07285</name>
</gene>
<proteinExistence type="inferred from homology"/>
<dbReference type="eggNOG" id="arCOG04385">
    <property type="taxonomic scope" value="Archaea"/>
</dbReference>
<dbReference type="InterPro" id="IPR005353">
    <property type="entry name" value="UPF0146"/>
</dbReference>
<dbReference type="Pfam" id="PF03686">
    <property type="entry name" value="UPF0146"/>
    <property type="match status" value="1"/>
</dbReference>
<evidence type="ECO:0000256" key="1">
    <source>
        <dbReference type="ARBA" id="ARBA00006969"/>
    </source>
</evidence>
<evidence type="ECO:0000313" key="5">
    <source>
        <dbReference type="EMBL" id="AHZ22461.1"/>
    </source>
</evidence>
<evidence type="ECO:0000256" key="3">
    <source>
        <dbReference type="SAM" id="MobiDB-lite"/>
    </source>
</evidence>
<reference evidence="4" key="4">
    <citation type="submission" date="2014-05" db="EMBL/GenBank/DDBJ databases">
        <authorList>
            <person name="Wang L."/>
            <person name="Yang H."/>
            <person name="Xiang H."/>
        </authorList>
    </citation>
    <scope>NUCLEOTIDE SEQUENCE</scope>
    <source>
        <strain>CGMCC 1.2087</strain>
    </source>
</reference>
<dbReference type="RefSeq" id="WP_269321957.1">
    <property type="nucleotide sequence ID" value="NC_017941.2"/>
</dbReference>
<reference evidence="4" key="1">
    <citation type="journal article" date="2012" name="Appl. Environ. Microbiol.">
        <title>Identification of the haloarchaeal phasin (PhaP) that functions in polyhydroxyalkanoate accumulation and granule formation in Haloferax mediterranei.</title>
        <authorList>
            <person name="Cai S."/>
            <person name="Cai L."/>
            <person name="Liu H."/>
            <person name="Liu X."/>
            <person name="Han J."/>
            <person name="Zhou J."/>
            <person name="Xiang H."/>
        </authorList>
    </citation>
    <scope>NUCLEOTIDE SEQUENCE</scope>
    <source>
        <strain>CGMCC 1.2087</strain>
    </source>
</reference>
<dbReference type="KEGG" id="hme:HFX_0396"/>
<dbReference type="HAMAP" id="MF_00341">
    <property type="entry name" value="UPF0146"/>
    <property type="match status" value="1"/>
</dbReference>
<dbReference type="GeneID" id="40155761"/>
<reference evidence="4 6" key="2">
    <citation type="journal article" date="2012" name="J. Bacteriol.">
        <title>Complete genome sequence of the metabolically versatile halophilic archaeon Haloferax mediterranei, a poly(3-hydroxybutyrate-co-3-hydroxyvalerate) producer.</title>
        <authorList>
            <person name="Han J."/>
            <person name="Zhang F."/>
            <person name="Hou J."/>
            <person name="Liu X."/>
            <person name="Li M."/>
            <person name="Liu H."/>
            <person name="Cai L."/>
            <person name="Zhang B."/>
            <person name="Chen Y."/>
            <person name="Zhou J."/>
            <person name="Hu S."/>
            <person name="Xiang H."/>
        </authorList>
    </citation>
    <scope>NUCLEOTIDE SEQUENCE [LARGE SCALE GENOMIC DNA]</scope>
    <source>
        <strain evidence="6">ATCC 33500 / DSM 1411 / JCM 8866 / NBRC 14739 / NCIMB 2177 / R-4</strain>
        <strain evidence="4">CGMCC 1.2087</strain>
    </source>
</reference>
<dbReference type="SUPFAM" id="SSF53335">
    <property type="entry name" value="S-adenosyl-L-methionine-dependent methyltransferases"/>
    <property type="match status" value="1"/>
</dbReference>
<feature type="compositionally biased region" description="Basic and acidic residues" evidence="3">
    <location>
        <begin position="133"/>
        <end position="149"/>
    </location>
</feature>
<dbReference type="InterPro" id="IPR029063">
    <property type="entry name" value="SAM-dependent_MTases_sf"/>
</dbReference>
<organism evidence="4 6">
    <name type="scientific">Haloferax mediterranei (strain ATCC 33500 / DSM 1411 / JCM 8866 / NBRC 14739 / NCIMB 2177 / R-4)</name>
    <name type="common">Halobacterium mediterranei</name>
    <dbReference type="NCBI Taxonomy" id="523841"/>
    <lineage>
        <taxon>Archaea</taxon>
        <taxon>Methanobacteriati</taxon>
        <taxon>Methanobacteriota</taxon>
        <taxon>Stenosarchaea group</taxon>
        <taxon>Halobacteria</taxon>
        <taxon>Halobacteriales</taxon>
        <taxon>Haloferacaceae</taxon>
        <taxon>Haloferax</taxon>
    </lineage>
</organism>
<evidence type="ECO:0000256" key="2">
    <source>
        <dbReference type="HAMAP-Rule" id="MF_00341"/>
    </source>
</evidence>
<evidence type="ECO:0000313" key="7">
    <source>
        <dbReference type="Proteomes" id="UP000027075"/>
    </source>
</evidence>
<dbReference type="HOGENOM" id="CLU_148458_1_0_2"/>
<sequence length="149" mass="16413">MRDSLRDALVTRLMGYERVVEVGIGRKPAVAAELAEHGVEVVAVDVHDFPVPEDVQFVHDDVFARVDSSEPGPYEAVDAIYALNIPVELHRPTARIARRVGADFLFTTLGYDEPSIPVSRESLPGDTLFVADDSARDRGRGRGLDRSQE</sequence>
<name>I3R1M2_HALMT</name>
<reference evidence="5 7" key="3">
    <citation type="submission" date="2014-04" db="EMBL/GenBank/DDBJ databases">
        <title>Transcriptional profiles of Haloferax mediterranei on the basis of nitrogen availability.</title>
        <authorList>
            <person name="Bautista V."/>
        </authorList>
    </citation>
    <scope>NUCLEOTIDE SEQUENCE [LARGE SCALE GENOMIC DNA]</scope>
    <source>
        <strain evidence="5">ATCC 33500</strain>
        <strain evidence="7">ATCC 33500 / DSM 1411 / JCM 8866 / NBRC 14739 / NCIMB 2177 / R-4</strain>
    </source>
</reference>
<dbReference type="Gene3D" id="3.40.50.150">
    <property type="entry name" value="Vaccinia Virus protein VP39"/>
    <property type="match status" value="1"/>
</dbReference>
<dbReference type="Proteomes" id="UP000006469">
    <property type="component" value="Chromosome"/>
</dbReference>
<feature type="region of interest" description="Disordered" evidence="3">
    <location>
        <begin position="117"/>
        <end position="149"/>
    </location>
</feature>
<protein>
    <recommendedName>
        <fullName evidence="2">UPF0146 protein HFX_0396</fullName>
    </recommendedName>
</protein>
<evidence type="ECO:0000313" key="6">
    <source>
        <dbReference type="Proteomes" id="UP000006469"/>
    </source>
</evidence>
<dbReference type="Proteomes" id="UP000027075">
    <property type="component" value="Chromosome"/>
</dbReference>